<dbReference type="EMBL" id="VSRR010002987">
    <property type="protein sequence ID" value="MPC34121.1"/>
    <property type="molecule type" value="Genomic_DNA"/>
</dbReference>
<keyword evidence="2" id="KW-1185">Reference proteome</keyword>
<organism evidence="1 2">
    <name type="scientific">Portunus trituberculatus</name>
    <name type="common">Swimming crab</name>
    <name type="synonym">Neptunus trituberculatus</name>
    <dbReference type="NCBI Taxonomy" id="210409"/>
    <lineage>
        <taxon>Eukaryota</taxon>
        <taxon>Metazoa</taxon>
        <taxon>Ecdysozoa</taxon>
        <taxon>Arthropoda</taxon>
        <taxon>Crustacea</taxon>
        <taxon>Multicrustacea</taxon>
        <taxon>Malacostraca</taxon>
        <taxon>Eumalacostraca</taxon>
        <taxon>Eucarida</taxon>
        <taxon>Decapoda</taxon>
        <taxon>Pleocyemata</taxon>
        <taxon>Brachyura</taxon>
        <taxon>Eubrachyura</taxon>
        <taxon>Portunoidea</taxon>
        <taxon>Portunidae</taxon>
        <taxon>Portuninae</taxon>
        <taxon>Portunus</taxon>
    </lineage>
</organism>
<sequence>MTFEKTIMGDTWEVVLDSGEDTGYLSSNNPLGMIKLKHRTKTRPYDGRTPPKVHRKKGLLGKGEEHYKKQFKGNIYLETGGLERQ</sequence>
<proteinExistence type="predicted"/>
<gene>
    <name evidence="1" type="ORF">E2C01_027500</name>
</gene>
<comment type="caution">
    <text evidence="1">The sequence shown here is derived from an EMBL/GenBank/DDBJ whole genome shotgun (WGS) entry which is preliminary data.</text>
</comment>
<accession>A0A5B7EIA1</accession>
<dbReference type="AlphaFoldDB" id="A0A5B7EIA1"/>
<evidence type="ECO:0000313" key="1">
    <source>
        <dbReference type="EMBL" id="MPC34121.1"/>
    </source>
</evidence>
<protein>
    <submittedName>
        <fullName evidence="1">Uncharacterized protein</fullName>
    </submittedName>
</protein>
<reference evidence="1 2" key="1">
    <citation type="submission" date="2019-05" db="EMBL/GenBank/DDBJ databases">
        <title>Another draft genome of Portunus trituberculatus and its Hox gene families provides insights of decapod evolution.</title>
        <authorList>
            <person name="Jeong J.-H."/>
            <person name="Song I."/>
            <person name="Kim S."/>
            <person name="Choi T."/>
            <person name="Kim D."/>
            <person name="Ryu S."/>
            <person name="Kim W."/>
        </authorList>
    </citation>
    <scope>NUCLEOTIDE SEQUENCE [LARGE SCALE GENOMIC DNA]</scope>
    <source>
        <tissue evidence="1">Muscle</tissue>
    </source>
</reference>
<dbReference type="Proteomes" id="UP000324222">
    <property type="component" value="Unassembled WGS sequence"/>
</dbReference>
<name>A0A5B7EIA1_PORTR</name>
<evidence type="ECO:0000313" key="2">
    <source>
        <dbReference type="Proteomes" id="UP000324222"/>
    </source>
</evidence>